<dbReference type="AlphaFoldDB" id="A0A7K4SD81"/>
<feature type="non-terminal residue" evidence="1">
    <location>
        <position position="75"/>
    </location>
</feature>
<proteinExistence type="predicted"/>
<dbReference type="Gene3D" id="2.60.40.10">
    <property type="entry name" value="Immunoglobulins"/>
    <property type="match status" value="1"/>
</dbReference>
<keyword evidence="2" id="KW-1185">Reference proteome</keyword>
<dbReference type="Proteomes" id="UP000530263">
    <property type="component" value="Unassembled WGS sequence"/>
</dbReference>
<dbReference type="InterPro" id="IPR036116">
    <property type="entry name" value="FN3_sf"/>
</dbReference>
<protein>
    <submittedName>
        <fullName evidence="1">I12R2 protein</fullName>
    </submittedName>
</protein>
<dbReference type="OrthoDB" id="10005435at2759"/>
<dbReference type="InterPro" id="IPR013783">
    <property type="entry name" value="Ig-like_fold"/>
</dbReference>
<reference evidence="1 2" key="1">
    <citation type="submission" date="2019-09" db="EMBL/GenBank/DDBJ databases">
        <title>Bird 10,000 Genomes (B10K) Project - Family phase.</title>
        <authorList>
            <person name="Zhang G."/>
        </authorList>
    </citation>
    <scope>NUCLEOTIDE SEQUENCE [LARGE SCALE GENOMIC DNA]</scope>
    <source>
        <strain evidence="1">B10K-DU-021-26</strain>
        <tissue evidence="1">Mixed tissue sample</tissue>
    </source>
</reference>
<feature type="non-terminal residue" evidence="1">
    <location>
        <position position="1"/>
    </location>
</feature>
<sequence length="75" mass="8652">VRTEFQVRAYGKHIFTCKMVCEYKRKLVCGIHVESGNPPEQPRNVSCIQYGTDGHPTCTWDKGRPTYISTEYVLQ</sequence>
<evidence type="ECO:0000313" key="1">
    <source>
        <dbReference type="EMBL" id="NWQ83765.1"/>
    </source>
</evidence>
<gene>
    <name evidence="1" type="primary">Il12rb2</name>
    <name evidence="1" type="ORF">COLPIC_R03932</name>
</gene>
<dbReference type="EMBL" id="VYZG01003718">
    <property type="protein sequence ID" value="NWQ83765.1"/>
    <property type="molecule type" value="Genomic_DNA"/>
</dbReference>
<evidence type="ECO:0000313" key="2">
    <source>
        <dbReference type="Proteomes" id="UP000530263"/>
    </source>
</evidence>
<organism evidence="1 2">
    <name type="scientific">Columbina picui</name>
    <name type="common">Picui ground-dove</name>
    <dbReference type="NCBI Taxonomy" id="115618"/>
    <lineage>
        <taxon>Eukaryota</taxon>
        <taxon>Metazoa</taxon>
        <taxon>Chordata</taxon>
        <taxon>Craniata</taxon>
        <taxon>Vertebrata</taxon>
        <taxon>Euteleostomi</taxon>
        <taxon>Archelosauria</taxon>
        <taxon>Archosauria</taxon>
        <taxon>Dinosauria</taxon>
        <taxon>Saurischia</taxon>
        <taxon>Theropoda</taxon>
        <taxon>Coelurosauria</taxon>
        <taxon>Aves</taxon>
        <taxon>Neognathae</taxon>
        <taxon>Neoaves</taxon>
        <taxon>Columbimorphae</taxon>
        <taxon>Columbiformes</taxon>
        <taxon>Columbidae</taxon>
        <taxon>Columbina</taxon>
    </lineage>
</organism>
<comment type="caution">
    <text evidence="1">The sequence shown here is derived from an EMBL/GenBank/DDBJ whole genome shotgun (WGS) entry which is preliminary data.</text>
</comment>
<dbReference type="SUPFAM" id="SSF49265">
    <property type="entry name" value="Fibronectin type III"/>
    <property type="match status" value="1"/>
</dbReference>
<name>A0A7K4SD81_COLPI</name>
<accession>A0A7K4SD81</accession>